<keyword evidence="2" id="KW-0624">Polysaccharide degradation</keyword>
<evidence type="ECO:0000256" key="2">
    <source>
        <dbReference type="ARBA" id="ARBA00023326"/>
    </source>
</evidence>
<accession>X1MSP8</accession>
<keyword evidence="1" id="KW-0119">Carbohydrate metabolism</keyword>
<dbReference type="AlphaFoldDB" id="X1MSP8"/>
<reference evidence="4" key="1">
    <citation type="journal article" date="2014" name="Front. Microbiol.">
        <title>High frequency of phylogenetically diverse reductive dehalogenase-homologous genes in deep subseafloor sedimentary metagenomes.</title>
        <authorList>
            <person name="Kawai M."/>
            <person name="Futagami T."/>
            <person name="Toyoda A."/>
            <person name="Takaki Y."/>
            <person name="Nishi S."/>
            <person name="Hori S."/>
            <person name="Arai W."/>
            <person name="Tsubouchi T."/>
            <person name="Morono Y."/>
            <person name="Uchiyama I."/>
            <person name="Ito T."/>
            <person name="Fujiyama A."/>
            <person name="Inagaki F."/>
            <person name="Takami H."/>
        </authorList>
    </citation>
    <scope>NUCLEOTIDE SEQUENCE</scope>
    <source>
        <strain evidence="4">Expedition CK06-06</strain>
    </source>
</reference>
<protein>
    <recommendedName>
        <fullName evidence="3">Glycoside hydrolase family 9 domain-containing protein</fullName>
    </recommendedName>
</protein>
<evidence type="ECO:0000313" key="4">
    <source>
        <dbReference type="EMBL" id="GAI09419.1"/>
    </source>
</evidence>
<dbReference type="GO" id="GO:0004553">
    <property type="term" value="F:hydrolase activity, hydrolyzing O-glycosyl compounds"/>
    <property type="evidence" value="ECO:0007669"/>
    <property type="project" value="InterPro"/>
</dbReference>
<evidence type="ECO:0000259" key="3">
    <source>
        <dbReference type="Pfam" id="PF00759"/>
    </source>
</evidence>
<evidence type="ECO:0000256" key="1">
    <source>
        <dbReference type="ARBA" id="ARBA00023277"/>
    </source>
</evidence>
<dbReference type="InterPro" id="IPR012341">
    <property type="entry name" value="6hp_glycosidase-like_sf"/>
</dbReference>
<dbReference type="InterPro" id="IPR008928">
    <property type="entry name" value="6-hairpin_glycosidase_sf"/>
</dbReference>
<dbReference type="GO" id="GO:0000272">
    <property type="term" value="P:polysaccharide catabolic process"/>
    <property type="evidence" value="ECO:0007669"/>
    <property type="project" value="UniProtKB-KW"/>
</dbReference>
<gene>
    <name evidence="4" type="ORF">S06H3_17713</name>
</gene>
<feature type="non-terminal residue" evidence="4">
    <location>
        <position position="1"/>
    </location>
</feature>
<dbReference type="EMBL" id="BARV01008880">
    <property type="protein sequence ID" value="GAI09419.1"/>
    <property type="molecule type" value="Genomic_DNA"/>
</dbReference>
<feature type="domain" description="Glycoside hydrolase family 9" evidence="3">
    <location>
        <begin position="15"/>
        <end position="261"/>
    </location>
</feature>
<dbReference type="SUPFAM" id="SSF48208">
    <property type="entry name" value="Six-hairpin glycosidases"/>
    <property type="match status" value="1"/>
</dbReference>
<organism evidence="4">
    <name type="scientific">marine sediment metagenome</name>
    <dbReference type="NCBI Taxonomy" id="412755"/>
    <lineage>
        <taxon>unclassified sequences</taxon>
        <taxon>metagenomes</taxon>
        <taxon>ecological metagenomes</taxon>
    </lineage>
</organism>
<dbReference type="Gene3D" id="1.50.10.10">
    <property type="match status" value="1"/>
</dbReference>
<comment type="caution">
    <text evidence="4">The sequence shown here is derived from an EMBL/GenBank/DDBJ whole genome shotgun (WGS) entry which is preliminary data.</text>
</comment>
<name>X1MSP8_9ZZZZ</name>
<proteinExistence type="predicted"/>
<sequence>DKYKVGYRRGGGVAIAALARASTLGESSDYKSEEYLEGAIRAFDHLEEKNIEYLPDGKENIIDDYCALLAASELFNATGEERFVRVARRRARSLLDRLSSDSNYSGWWRADDKGERPFNHAVEAGFPVVSLIRFLEVDKDSPLREEVLEKIRASLEFELKITEEVVNPFGYARQYVKPVDKKPRTSFFMPHENESGYWWQGENGTIASLATAAYLASVLFKGDEAFSEKLEEHARNQLNWVLGLNPFGVCMINGFGRNPPDFRPRFQNAPGGIVNGITAGLHDERDIDFLPESIDYKLENSYKYAWRWAEQWIPHAIWFFMAVCSREKV</sequence>
<dbReference type="Pfam" id="PF00759">
    <property type="entry name" value="Glyco_hydro_9"/>
    <property type="match status" value="1"/>
</dbReference>
<dbReference type="InterPro" id="IPR001701">
    <property type="entry name" value="Glyco_hydro_9"/>
</dbReference>